<organism evidence="2 3">
    <name type="scientific">Pedobacter rhizosphaerae</name>
    <dbReference type="NCBI Taxonomy" id="390241"/>
    <lineage>
        <taxon>Bacteria</taxon>
        <taxon>Pseudomonadati</taxon>
        <taxon>Bacteroidota</taxon>
        <taxon>Sphingobacteriia</taxon>
        <taxon>Sphingobacteriales</taxon>
        <taxon>Sphingobacteriaceae</taxon>
        <taxon>Pedobacter</taxon>
    </lineage>
</organism>
<proteinExistence type="predicted"/>
<feature type="domain" description="Methyltransferase" evidence="1">
    <location>
        <begin position="42"/>
        <end position="136"/>
    </location>
</feature>
<dbReference type="EMBL" id="FOGG01000004">
    <property type="protein sequence ID" value="SER07084.1"/>
    <property type="molecule type" value="Genomic_DNA"/>
</dbReference>
<keyword evidence="2" id="KW-0808">Transferase</keyword>
<dbReference type="GO" id="GO:0008168">
    <property type="term" value="F:methyltransferase activity"/>
    <property type="evidence" value="ECO:0007669"/>
    <property type="project" value="UniProtKB-KW"/>
</dbReference>
<sequence>MLNNYDRIAPHYDKLSRLVFFKSQVNAQIDQLKYLPGHADLLIVGGGTGWILEEIARVCPAGIRITYVEISDKMINLAKNRYWGRNEVLFYHSGIEDFKINQSFDVILTPFLFDNFVEERAAFVFDKLDRSLAEKGLWFMVDFNVSGKRGLWWKHLLLKTMYAFFQLIRMVEAKVLVDMSPFFTRKSYRIQEEKYYYGGFIKAVVYQK</sequence>
<dbReference type="Gene3D" id="3.40.50.150">
    <property type="entry name" value="Vaccinia Virus protein VP39"/>
    <property type="match status" value="1"/>
</dbReference>
<dbReference type="InterPro" id="IPR041698">
    <property type="entry name" value="Methyltransf_25"/>
</dbReference>
<keyword evidence="3" id="KW-1185">Reference proteome</keyword>
<protein>
    <submittedName>
        <fullName evidence="2">Methyltransferase domain-containing protein</fullName>
    </submittedName>
</protein>
<dbReference type="Pfam" id="PF13649">
    <property type="entry name" value="Methyltransf_25"/>
    <property type="match status" value="1"/>
</dbReference>
<reference evidence="2 3" key="1">
    <citation type="submission" date="2016-10" db="EMBL/GenBank/DDBJ databases">
        <authorList>
            <person name="de Groot N.N."/>
        </authorList>
    </citation>
    <scope>NUCLEOTIDE SEQUENCE [LARGE SCALE GENOMIC DNA]</scope>
    <source>
        <strain evidence="2 3">DSM 18610</strain>
    </source>
</reference>
<dbReference type="GO" id="GO:0032259">
    <property type="term" value="P:methylation"/>
    <property type="evidence" value="ECO:0007669"/>
    <property type="project" value="UniProtKB-KW"/>
</dbReference>
<evidence type="ECO:0000259" key="1">
    <source>
        <dbReference type="Pfam" id="PF13649"/>
    </source>
</evidence>
<dbReference type="SUPFAM" id="SSF53335">
    <property type="entry name" value="S-adenosyl-L-methionine-dependent methyltransferases"/>
    <property type="match status" value="1"/>
</dbReference>
<dbReference type="InterPro" id="IPR029063">
    <property type="entry name" value="SAM-dependent_MTases_sf"/>
</dbReference>
<dbReference type="OrthoDB" id="836632at2"/>
<evidence type="ECO:0000313" key="3">
    <source>
        <dbReference type="Proteomes" id="UP000199572"/>
    </source>
</evidence>
<dbReference type="CDD" id="cd02440">
    <property type="entry name" value="AdoMet_MTases"/>
    <property type="match status" value="1"/>
</dbReference>
<accession>A0A1H9L6M2</accession>
<gene>
    <name evidence="2" type="ORF">SAMN04488023_10417</name>
</gene>
<dbReference type="Proteomes" id="UP000199572">
    <property type="component" value="Unassembled WGS sequence"/>
</dbReference>
<dbReference type="STRING" id="390241.SAMN04488023_10417"/>
<name>A0A1H9L6M2_9SPHI</name>
<dbReference type="RefSeq" id="WP_090881714.1">
    <property type="nucleotide sequence ID" value="NZ_FOGG01000004.1"/>
</dbReference>
<evidence type="ECO:0000313" key="2">
    <source>
        <dbReference type="EMBL" id="SER07084.1"/>
    </source>
</evidence>
<keyword evidence="2" id="KW-0489">Methyltransferase</keyword>
<dbReference type="AlphaFoldDB" id="A0A1H9L6M2"/>